<dbReference type="InterPro" id="IPR002397">
    <property type="entry name" value="Cyt_P450_B"/>
</dbReference>
<evidence type="ECO:0000313" key="9">
    <source>
        <dbReference type="Proteomes" id="UP000612362"/>
    </source>
</evidence>
<dbReference type="InterPro" id="IPR001128">
    <property type="entry name" value="Cyt_P450"/>
</dbReference>
<dbReference type="InterPro" id="IPR036396">
    <property type="entry name" value="Cyt_P450_sf"/>
</dbReference>
<keyword evidence="5 7" id="KW-0408">Iron</keyword>
<dbReference type="GO" id="GO:0020037">
    <property type="term" value="F:heme binding"/>
    <property type="evidence" value="ECO:0007669"/>
    <property type="project" value="InterPro"/>
</dbReference>
<dbReference type="Pfam" id="PF00067">
    <property type="entry name" value="p450"/>
    <property type="match status" value="1"/>
</dbReference>
<keyword evidence="4 7" id="KW-0560">Oxidoreductase</keyword>
<accession>A0A8J3I445</accession>
<dbReference type="GO" id="GO:0004497">
    <property type="term" value="F:monooxygenase activity"/>
    <property type="evidence" value="ECO:0007669"/>
    <property type="project" value="UniProtKB-KW"/>
</dbReference>
<evidence type="ECO:0000256" key="7">
    <source>
        <dbReference type="RuleBase" id="RU000461"/>
    </source>
</evidence>
<keyword evidence="3 7" id="KW-0479">Metal-binding</keyword>
<comment type="similarity">
    <text evidence="1 7">Belongs to the cytochrome P450 family.</text>
</comment>
<dbReference type="EMBL" id="BNJF01000002">
    <property type="protein sequence ID" value="GHO45847.1"/>
    <property type="molecule type" value="Genomic_DNA"/>
</dbReference>
<evidence type="ECO:0000256" key="4">
    <source>
        <dbReference type="ARBA" id="ARBA00023002"/>
    </source>
</evidence>
<dbReference type="Gene3D" id="1.10.630.10">
    <property type="entry name" value="Cytochrome P450"/>
    <property type="match status" value="1"/>
</dbReference>
<evidence type="ECO:0000256" key="6">
    <source>
        <dbReference type="ARBA" id="ARBA00023033"/>
    </source>
</evidence>
<dbReference type="PROSITE" id="PS00086">
    <property type="entry name" value="CYTOCHROME_P450"/>
    <property type="match status" value="1"/>
</dbReference>
<dbReference type="InterPro" id="IPR017972">
    <property type="entry name" value="Cyt_P450_CS"/>
</dbReference>
<gene>
    <name evidence="8" type="ORF">KSX_40100</name>
</gene>
<dbReference type="AlphaFoldDB" id="A0A8J3I445"/>
<dbReference type="GO" id="GO:0005506">
    <property type="term" value="F:iron ion binding"/>
    <property type="evidence" value="ECO:0007669"/>
    <property type="project" value="InterPro"/>
</dbReference>
<dbReference type="GO" id="GO:0016705">
    <property type="term" value="F:oxidoreductase activity, acting on paired donors, with incorporation or reduction of molecular oxygen"/>
    <property type="evidence" value="ECO:0007669"/>
    <property type="project" value="InterPro"/>
</dbReference>
<evidence type="ECO:0000256" key="2">
    <source>
        <dbReference type="ARBA" id="ARBA00022617"/>
    </source>
</evidence>
<keyword evidence="6 7" id="KW-0503">Monooxygenase</keyword>
<proteinExistence type="inferred from homology"/>
<evidence type="ECO:0000256" key="5">
    <source>
        <dbReference type="ARBA" id="ARBA00023004"/>
    </source>
</evidence>
<protein>
    <submittedName>
        <fullName evidence="8">Cytochrome P450</fullName>
    </submittedName>
</protein>
<organism evidence="8 9">
    <name type="scientific">Ktedonospora formicarum</name>
    <dbReference type="NCBI Taxonomy" id="2778364"/>
    <lineage>
        <taxon>Bacteria</taxon>
        <taxon>Bacillati</taxon>
        <taxon>Chloroflexota</taxon>
        <taxon>Ktedonobacteria</taxon>
        <taxon>Ktedonobacterales</taxon>
        <taxon>Ktedonobacteraceae</taxon>
        <taxon>Ktedonospora</taxon>
    </lineage>
</organism>
<sequence>MRSSLQFLDPPRHHQLRRLVSQAFTPRVVEQLVAHITSVVSELLDSLHSSDRLIDFATQIASPLPALVIASLLGVSPHRQNDFRRWADVALAAPGPGAPQEIATAYQRAKMEMAEYMTQIIEERRVEPRDDLISHLITAEIEGQRLTGWELLSFCELLLINGNKSTFHLMNAIVLCFDRYPEALAHVRARPEVLPGAIEEVLRFLAPLKATVRRTREKTLVGGRQLAKDQEIVAWIESANHDENHFDSPEQFMIERTPNHHLSFGFGIHACLGSHLARLEARVALQAMFERFAGQWSIPDVFLDALKGPGPSTAGIMGVKHLPLTWEA</sequence>
<dbReference type="Proteomes" id="UP000612362">
    <property type="component" value="Unassembled WGS sequence"/>
</dbReference>
<dbReference type="SUPFAM" id="SSF48264">
    <property type="entry name" value="Cytochrome P450"/>
    <property type="match status" value="1"/>
</dbReference>
<keyword evidence="9" id="KW-1185">Reference proteome</keyword>
<evidence type="ECO:0000313" key="8">
    <source>
        <dbReference type="EMBL" id="GHO45847.1"/>
    </source>
</evidence>
<reference evidence="8" key="1">
    <citation type="submission" date="2020-10" db="EMBL/GenBank/DDBJ databases">
        <title>Taxonomic study of unclassified bacteria belonging to the class Ktedonobacteria.</title>
        <authorList>
            <person name="Yabe S."/>
            <person name="Wang C.M."/>
            <person name="Zheng Y."/>
            <person name="Sakai Y."/>
            <person name="Cavaletti L."/>
            <person name="Monciardini P."/>
            <person name="Donadio S."/>
        </authorList>
    </citation>
    <scope>NUCLEOTIDE SEQUENCE</scope>
    <source>
        <strain evidence="8">SOSP1-1</strain>
    </source>
</reference>
<evidence type="ECO:0000256" key="3">
    <source>
        <dbReference type="ARBA" id="ARBA00022723"/>
    </source>
</evidence>
<evidence type="ECO:0000256" key="1">
    <source>
        <dbReference type="ARBA" id="ARBA00010617"/>
    </source>
</evidence>
<dbReference type="PANTHER" id="PTHR46696:SF1">
    <property type="entry name" value="CYTOCHROME P450 YJIB-RELATED"/>
    <property type="match status" value="1"/>
</dbReference>
<name>A0A8J3I445_9CHLR</name>
<dbReference type="FunFam" id="1.10.630.10:FF:000018">
    <property type="entry name" value="Cytochrome P450 monooxygenase"/>
    <property type="match status" value="1"/>
</dbReference>
<comment type="caution">
    <text evidence="8">The sequence shown here is derived from an EMBL/GenBank/DDBJ whole genome shotgun (WGS) entry which is preliminary data.</text>
</comment>
<dbReference type="PANTHER" id="PTHR46696">
    <property type="entry name" value="P450, PUTATIVE (EUROFUNG)-RELATED"/>
    <property type="match status" value="1"/>
</dbReference>
<keyword evidence="2 7" id="KW-0349">Heme</keyword>
<dbReference type="PRINTS" id="PR00359">
    <property type="entry name" value="BP450"/>
</dbReference>